<comment type="caution">
    <text evidence="1">The sequence shown here is derived from an EMBL/GenBank/DDBJ whole genome shotgun (WGS) entry which is preliminary data.</text>
</comment>
<evidence type="ECO:0000313" key="2">
    <source>
        <dbReference type="Proteomes" id="UP001457282"/>
    </source>
</evidence>
<reference evidence="1 2" key="1">
    <citation type="journal article" date="2023" name="G3 (Bethesda)">
        <title>A chromosome-length genome assembly and annotation of blackberry (Rubus argutus, cv. 'Hillquist').</title>
        <authorList>
            <person name="Bruna T."/>
            <person name="Aryal R."/>
            <person name="Dudchenko O."/>
            <person name="Sargent D.J."/>
            <person name="Mead D."/>
            <person name="Buti M."/>
            <person name="Cavallini A."/>
            <person name="Hytonen T."/>
            <person name="Andres J."/>
            <person name="Pham M."/>
            <person name="Weisz D."/>
            <person name="Mascagni F."/>
            <person name="Usai G."/>
            <person name="Natali L."/>
            <person name="Bassil N."/>
            <person name="Fernandez G.E."/>
            <person name="Lomsadze A."/>
            <person name="Armour M."/>
            <person name="Olukolu B."/>
            <person name="Poorten T."/>
            <person name="Britton C."/>
            <person name="Davik J."/>
            <person name="Ashrafi H."/>
            <person name="Aiden E.L."/>
            <person name="Borodovsky M."/>
            <person name="Worthington M."/>
        </authorList>
    </citation>
    <scope>NUCLEOTIDE SEQUENCE [LARGE SCALE GENOMIC DNA]</scope>
    <source>
        <strain evidence="1">PI 553951</strain>
    </source>
</reference>
<proteinExistence type="predicted"/>
<keyword evidence="2" id="KW-1185">Reference proteome</keyword>
<protein>
    <submittedName>
        <fullName evidence="1">Uncharacterized protein</fullName>
    </submittedName>
</protein>
<dbReference type="EMBL" id="JBEDUW010000007">
    <property type="protein sequence ID" value="KAK9914019.1"/>
    <property type="molecule type" value="Genomic_DNA"/>
</dbReference>
<sequence length="98" mass="10720">MDSTETDTAKGAAAKGSIFSSLGSVTEAIKSKLTHPTDVMEESRDQGGQRLLLCGEDRDQREGHTPWGRCAAALRSLTRCSVRLSMILVERGTRARWL</sequence>
<dbReference type="Proteomes" id="UP001457282">
    <property type="component" value="Unassembled WGS sequence"/>
</dbReference>
<accession>A0AAW1W0C1</accession>
<name>A0AAW1W0C1_RUBAR</name>
<gene>
    <name evidence="1" type="ORF">M0R45_037818</name>
</gene>
<evidence type="ECO:0000313" key="1">
    <source>
        <dbReference type="EMBL" id="KAK9914019.1"/>
    </source>
</evidence>
<dbReference type="AlphaFoldDB" id="A0AAW1W0C1"/>
<organism evidence="1 2">
    <name type="scientific">Rubus argutus</name>
    <name type="common">Southern blackberry</name>
    <dbReference type="NCBI Taxonomy" id="59490"/>
    <lineage>
        <taxon>Eukaryota</taxon>
        <taxon>Viridiplantae</taxon>
        <taxon>Streptophyta</taxon>
        <taxon>Embryophyta</taxon>
        <taxon>Tracheophyta</taxon>
        <taxon>Spermatophyta</taxon>
        <taxon>Magnoliopsida</taxon>
        <taxon>eudicotyledons</taxon>
        <taxon>Gunneridae</taxon>
        <taxon>Pentapetalae</taxon>
        <taxon>rosids</taxon>
        <taxon>fabids</taxon>
        <taxon>Rosales</taxon>
        <taxon>Rosaceae</taxon>
        <taxon>Rosoideae</taxon>
        <taxon>Rosoideae incertae sedis</taxon>
        <taxon>Rubus</taxon>
    </lineage>
</organism>